<protein>
    <submittedName>
        <fullName evidence="1">Uncharacterized protein</fullName>
    </submittedName>
</protein>
<name>A0AAV6SID8_SOLSE</name>
<evidence type="ECO:0000313" key="2">
    <source>
        <dbReference type="Proteomes" id="UP000693946"/>
    </source>
</evidence>
<evidence type="ECO:0000313" key="1">
    <source>
        <dbReference type="EMBL" id="KAG7516815.1"/>
    </source>
</evidence>
<accession>A0AAV6SID8</accession>
<comment type="caution">
    <text evidence="1">The sequence shown here is derived from an EMBL/GenBank/DDBJ whole genome shotgun (WGS) entry which is preliminary data.</text>
</comment>
<gene>
    <name evidence="1" type="ORF">JOB18_041092</name>
</gene>
<keyword evidence="2" id="KW-1185">Reference proteome</keyword>
<proteinExistence type="predicted"/>
<organism evidence="1 2">
    <name type="scientific">Solea senegalensis</name>
    <name type="common">Senegalese sole</name>
    <dbReference type="NCBI Taxonomy" id="28829"/>
    <lineage>
        <taxon>Eukaryota</taxon>
        <taxon>Metazoa</taxon>
        <taxon>Chordata</taxon>
        <taxon>Craniata</taxon>
        <taxon>Vertebrata</taxon>
        <taxon>Euteleostomi</taxon>
        <taxon>Actinopterygii</taxon>
        <taxon>Neopterygii</taxon>
        <taxon>Teleostei</taxon>
        <taxon>Neoteleostei</taxon>
        <taxon>Acanthomorphata</taxon>
        <taxon>Carangaria</taxon>
        <taxon>Pleuronectiformes</taxon>
        <taxon>Pleuronectoidei</taxon>
        <taxon>Soleidae</taxon>
        <taxon>Solea</taxon>
    </lineage>
</organism>
<dbReference type="EMBL" id="JAGKHQ010000005">
    <property type="protein sequence ID" value="KAG7516815.1"/>
    <property type="molecule type" value="Genomic_DNA"/>
</dbReference>
<dbReference type="Proteomes" id="UP000693946">
    <property type="component" value="Linkage Group LG13"/>
</dbReference>
<reference evidence="1 2" key="1">
    <citation type="journal article" date="2021" name="Sci. Rep.">
        <title>Chromosome anchoring in Senegalese sole (Solea senegalensis) reveals sex-associated markers and genome rearrangements in flatfish.</title>
        <authorList>
            <person name="Guerrero-Cozar I."/>
            <person name="Gomez-Garrido J."/>
            <person name="Berbel C."/>
            <person name="Martinez-Blanch J.F."/>
            <person name="Alioto T."/>
            <person name="Claros M.G."/>
            <person name="Gagnaire P.A."/>
            <person name="Manchado M."/>
        </authorList>
    </citation>
    <scope>NUCLEOTIDE SEQUENCE [LARGE SCALE GENOMIC DNA]</scope>
    <source>
        <strain evidence="1">Sse05_10M</strain>
    </source>
</reference>
<dbReference type="AlphaFoldDB" id="A0AAV6SID8"/>
<sequence length="178" mass="20897">MSVSVGTRESRVSIPQSIRRNTFSLIINGCRFITEQNDRLTDVRKSSAYLHTYVMTYSLLTKERTHLPMFKTLNGDETMMRAMLQRSEDLSVMCQHRCRTQTLIISRKRLFTVDSPPPPRPRILPVLHVLMSQCHHVSHLKEFQDFLEPKYGHRSYRIARCEIVLLSSFVYKGQRRRG</sequence>